<keyword evidence="1" id="KW-0732">Signal</keyword>
<feature type="chain" id="PRO_5042819386" description="Group XV phospholipase A2" evidence="1">
    <location>
        <begin position="28"/>
        <end position="411"/>
    </location>
</feature>
<dbReference type="AlphaFoldDB" id="A0AAN8Q5W4"/>
<proteinExistence type="predicted"/>
<organism evidence="2 3">
    <name type="scientific">Patella caerulea</name>
    <name type="common">Rayed Mediterranean limpet</name>
    <dbReference type="NCBI Taxonomy" id="87958"/>
    <lineage>
        <taxon>Eukaryota</taxon>
        <taxon>Metazoa</taxon>
        <taxon>Spiralia</taxon>
        <taxon>Lophotrochozoa</taxon>
        <taxon>Mollusca</taxon>
        <taxon>Gastropoda</taxon>
        <taxon>Patellogastropoda</taxon>
        <taxon>Patelloidea</taxon>
        <taxon>Patellidae</taxon>
        <taxon>Patella</taxon>
    </lineage>
</organism>
<dbReference type="SUPFAM" id="SSF53474">
    <property type="entry name" value="alpha/beta-Hydrolases"/>
    <property type="match status" value="1"/>
</dbReference>
<dbReference type="GO" id="GO:0006629">
    <property type="term" value="P:lipid metabolic process"/>
    <property type="evidence" value="ECO:0007669"/>
    <property type="project" value="InterPro"/>
</dbReference>
<dbReference type="Proteomes" id="UP001347796">
    <property type="component" value="Unassembled WGS sequence"/>
</dbReference>
<comment type="caution">
    <text evidence="2">The sequence shown here is derived from an EMBL/GenBank/DDBJ whole genome shotgun (WGS) entry which is preliminary data.</text>
</comment>
<dbReference type="GO" id="GO:0008374">
    <property type="term" value="F:O-acyltransferase activity"/>
    <property type="evidence" value="ECO:0007669"/>
    <property type="project" value="InterPro"/>
</dbReference>
<keyword evidence="3" id="KW-1185">Reference proteome</keyword>
<name>A0AAN8Q5W4_PATCE</name>
<dbReference type="Gene3D" id="3.40.50.1820">
    <property type="entry name" value="alpha/beta hydrolase"/>
    <property type="match status" value="1"/>
</dbReference>
<dbReference type="InterPro" id="IPR029058">
    <property type="entry name" value="AB_hydrolase_fold"/>
</dbReference>
<feature type="signal peptide" evidence="1">
    <location>
        <begin position="1"/>
        <end position="27"/>
    </location>
</feature>
<dbReference type="InterPro" id="IPR003386">
    <property type="entry name" value="LACT/PDAT_acylTrfase"/>
</dbReference>
<evidence type="ECO:0000313" key="2">
    <source>
        <dbReference type="EMBL" id="KAK6183615.1"/>
    </source>
</evidence>
<sequence>MYIKIVTMYIKIIPVLLLVGVLNPIHCETLNPVIIVPGDGGSQMDAVLNKTSVVHFFCRKESRLYNIWINIKELLPAVIDCSIDNLRLVYDNVTRTTSNSPGAEIYIPGFGNTETVEYLDPSLQISVLGYFADIVNSLTKWGYIRGQSVRAAPYDFRKAPNEMGVYFIKLKNLIEDTYIMNNNTPVVLLAHSLGGCVSLYFLNNQAQSWKDKYISKYVTVSAPWGGTIKSLLLFTSGYTFDYVPSEPRHMRRLQRTMPSSAFLMPSDRFWTSDEVLVVTPFKNYTVNDYKEFFNDLDLDFAYQMRIDTGHLIRDLKPPGVDVYCVHGQDIPTPHMLVFDTDSHRWPDDPPRYVYGDGDETVGVRSLTGCLRWVGQQKQEVNHQVFPKLKHLEILSSEYLKDYLKSILFNNN</sequence>
<dbReference type="PANTHER" id="PTHR11440">
    <property type="entry name" value="LECITHIN-CHOLESTEROL ACYLTRANSFERASE-RELATED"/>
    <property type="match status" value="1"/>
</dbReference>
<dbReference type="EMBL" id="JAZGQO010000007">
    <property type="protein sequence ID" value="KAK6183615.1"/>
    <property type="molecule type" value="Genomic_DNA"/>
</dbReference>
<gene>
    <name evidence="2" type="ORF">SNE40_011058</name>
</gene>
<dbReference type="Pfam" id="PF02450">
    <property type="entry name" value="LCAT"/>
    <property type="match status" value="2"/>
</dbReference>
<evidence type="ECO:0008006" key="4">
    <source>
        <dbReference type="Google" id="ProtNLM"/>
    </source>
</evidence>
<reference evidence="2 3" key="1">
    <citation type="submission" date="2024-01" db="EMBL/GenBank/DDBJ databases">
        <title>The genome of the rayed Mediterranean limpet Patella caerulea (Linnaeus, 1758).</title>
        <authorList>
            <person name="Anh-Thu Weber A."/>
            <person name="Halstead-Nussloch G."/>
        </authorList>
    </citation>
    <scope>NUCLEOTIDE SEQUENCE [LARGE SCALE GENOMIC DNA]</scope>
    <source>
        <strain evidence="2">AATW-2023a</strain>
        <tissue evidence="2">Whole specimen</tissue>
    </source>
</reference>
<evidence type="ECO:0000313" key="3">
    <source>
        <dbReference type="Proteomes" id="UP001347796"/>
    </source>
</evidence>
<protein>
    <recommendedName>
        <fullName evidence="4">Group XV phospholipase A2</fullName>
    </recommendedName>
</protein>
<evidence type="ECO:0000256" key="1">
    <source>
        <dbReference type="SAM" id="SignalP"/>
    </source>
</evidence>
<accession>A0AAN8Q5W4</accession>